<protein>
    <submittedName>
        <fullName evidence="1">DUF2787 domain-containing protein</fullName>
    </submittedName>
</protein>
<dbReference type="EMBL" id="VMKJ01000002">
    <property type="protein sequence ID" value="TVO39441.1"/>
    <property type="molecule type" value="Genomic_DNA"/>
</dbReference>
<dbReference type="InterPro" id="IPR021248">
    <property type="entry name" value="DUF2787"/>
</dbReference>
<dbReference type="PANTHER" id="PTHR38978:SF2">
    <property type="entry name" value="DUF2787 DOMAIN-CONTAINING PROTEIN"/>
    <property type="match status" value="1"/>
</dbReference>
<organism evidence="1 2">
    <name type="scientific">Vibrio algivorus</name>
    <dbReference type="NCBI Taxonomy" id="1667024"/>
    <lineage>
        <taxon>Bacteria</taxon>
        <taxon>Pseudomonadati</taxon>
        <taxon>Pseudomonadota</taxon>
        <taxon>Gammaproteobacteria</taxon>
        <taxon>Vibrionales</taxon>
        <taxon>Vibrionaceae</taxon>
        <taxon>Vibrio</taxon>
    </lineage>
</organism>
<dbReference type="RefSeq" id="WP_144387355.1">
    <property type="nucleotide sequence ID" value="NZ_CANNCB010000001.1"/>
</dbReference>
<dbReference type="PANTHER" id="PTHR38978">
    <property type="entry name" value="DUF2787 DOMAIN-CONTAINING PROTEIN"/>
    <property type="match status" value="1"/>
</dbReference>
<evidence type="ECO:0000313" key="2">
    <source>
        <dbReference type="Proteomes" id="UP000319828"/>
    </source>
</evidence>
<gene>
    <name evidence="1" type="ORF">FOF44_02315</name>
</gene>
<accession>A0A557PFM4</accession>
<dbReference type="Pfam" id="PF10980">
    <property type="entry name" value="DUF2787"/>
    <property type="match status" value="1"/>
</dbReference>
<reference evidence="1 2" key="1">
    <citation type="submission" date="2019-07" db="EMBL/GenBank/DDBJ databases">
        <title>The draft genome sequence of Vibrio algivorus M1486.</title>
        <authorList>
            <person name="Meng X."/>
        </authorList>
    </citation>
    <scope>NUCLEOTIDE SEQUENCE [LARGE SCALE GENOMIC DNA]</scope>
    <source>
        <strain evidence="1 2">M1486</strain>
    </source>
</reference>
<name>A0A557PFM4_9VIBR</name>
<evidence type="ECO:0000313" key="1">
    <source>
        <dbReference type="EMBL" id="TVO39441.1"/>
    </source>
</evidence>
<dbReference type="OrthoDB" id="5589278at2"/>
<proteinExistence type="predicted"/>
<sequence length="153" mass="17579">MSQFVIVSELLPVSCRLSQALGKCVEREFCGARQDELANAKALTFHFRDSTYNAEDGGFHPVEIRLTRTSTKYPQWTLAYVTTFAYIGNVYPELERNLDFDCVSGRCLVHPYIQWASIKDNSDAIEMYQLWESSFLTYLTSQSYDQQTTSVNE</sequence>
<dbReference type="Proteomes" id="UP000319828">
    <property type="component" value="Unassembled WGS sequence"/>
</dbReference>
<comment type="caution">
    <text evidence="1">The sequence shown here is derived from an EMBL/GenBank/DDBJ whole genome shotgun (WGS) entry which is preliminary data.</text>
</comment>
<dbReference type="Gene3D" id="3.10.450.430">
    <property type="entry name" value="Protein of unknown function DUF2787"/>
    <property type="match status" value="1"/>
</dbReference>
<dbReference type="AlphaFoldDB" id="A0A557PFM4"/>